<evidence type="ECO:0000259" key="6">
    <source>
        <dbReference type="PROSITE" id="PS50072"/>
    </source>
</evidence>
<dbReference type="PRINTS" id="PR00153">
    <property type="entry name" value="CSAPPISMRASE"/>
</dbReference>
<dbReference type="PROSITE" id="PS50072">
    <property type="entry name" value="CSA_PPIASE_2"/>
    <property type="match status" value="1"/>
</dbReference>
<comment type="catalytic activity">
    <reaction evidence="5">
        <text>[protein]-peptidylproline (omega=180) = [protein]-peptidylproline (omega=0)</text>
        <dbReference type="Rhea" id="RHEA:16237"/>
        <dbReference type="Rhea" id="RHEA-COMP:10747"/>
        <dbReference type="Rhea" id="RHEA-COMP:10748"/>
        <dbReference type="ChEBI" id="CHEBI:83833"/>
        <dbReference type="ChEBI" id="CHEBI:83834"/>
        <dbReference type="EC" id="5.2.1.8"/>
    </reaction>
</comment>
<name>A0A7V2F359_UNCEI</name>
<dbReference type="Gene3D" id="2.40.100.10">
    <property type="entry name" value="Cyclophilin-like"/>
    <property type="match status" value="1"/>
</dbReference>
<reference evidence="7" key="1">
    <citation type="journal article" date="2020" name="mSystems">
        <title>Genome- and Community-Level Interaction Insights into Carbon Utilization and Element Cycling Functions of Hydrothermarchaeota in Hydrothermal Sediment.</title>
        <authorList>
            <person name="Zhou Z."/>
            <person name="Liu Y."/>
            <person name="Xu W."/>
            <person name="Pan J."/>
            <person name="Luo Z.H."/>
            <person name="Li M."/>
        </authorList>
    </citation>
    <scope>NUCLEOTIDE SEQUENCE [LARGE SCALE GENOMIC DNA]</scope>
    <source>
        <strain evidence="7">SpSt-1233</strain>
    </source>
</reference>
<evidence type="ECO:0000256" key="4">
    <source>
        <dbReference type="ARBA" id="ARBA00023235"/>
    </source>
</evidence>
<organism evidence="7">
    <name type="scientific">Eiseniibacteriota bacterium</name>
    <dbReference type="NCBI Taxonomy" id="2212470"/>
    <lineage>
        <taxon>Bacteria</taxon>
        <taxon>Candidatus Eiseniibacteriota</taxon>
    </lineage>
</organism>
<dbReference type="AlphaFoldDB" id="A0A7V2F359"/>
<dbReference type="SUPFAM" id="SSF50891">
    <property type="entry name" value="Cyclophilin-like"/>
    <property type="match status" value="1"/>
</dbReference>
<dbReference type="PIRSF" id="PIRSF001467">
    <property type="entry name" value="Peptidylpro_ismrse"/>
    <property type="match status" value="1"/>
</dbReference>
<comment type="function">
    <text evidence="1 5">PPIases accelerate the folding of proteins. It catalyzes the cis-trans isomerization of proline imidic peptide bonds in oligopeptides.</text>
</comment>
<dbReference type="GO" id="GO:0003755">
    <property type="term" value="F:peptidyl-prolyl cis-trans isomerase activity"/>
    <property type="evidence" value="ECO:0007669"/>
    <property type="project" value="UniProtKB-UniRule"/>
</dbReference>
<proteinExistence type="inferred from homology"/>
<evidence type="ECO:0000256" key="2">
    <source>
        <dbReference type="ARBA" id="ARBA00007365"/>
    </source>
</evidence>
<dbReference type="InterPro" id="IPR044665">
    <property type="entry name" value="E_coli_cyclophilin_A-like"/>
</dbReference>
<keyword evidence="3 5" id="KW-0697">Rotamase</keyword>
<evidence type="ECO:0000256" key="3">
    <source>
        <dbReference type="ARBA" id="ARBA00023110"/>
    </source>
</evidence>
<comment type="similarity">
    <text evidence="2 5">Belongs to the cyclophilin-type PPIase family.</text>
</comment>
<comment type="caution">
    <text evidence="7">The sequence shown here is derived from an EMBL/GenBank/DDBJ whole genome shotgun (WGS) entry which is preliminary data.</text>
</comment>
<gene>
    <name evidence="7" type="ORF">ENO08_03335</name>
</gene>
<feature type="non-terminal residue" evidence="7">
    <location>
        <position position="1"/>
    </location>
</feature>
<protein>
    <recommendedName>
        <fullName evidence="5">Peptidyl-prolyl cis-trans isomerase</fullName>
        <shortName evidence="5">PPIase</shortName>
        <ecNumber evidence="5">5.2.1.8</ecNumber>
    </recommendedName>
</protein>
<evidence type="ECO:0000256" key="1">
    <source>
        <dbReference type="ARBA" id="ARBA00002388"/>
    </source>
</evidence>
<evidence type="ECO:0000256" key="5">
    <source>
        <dbReference type="RuleBase" id="RU363019"/>
    </source>
</evidence>
<dbReference type="InterPro" id="IPR029000">
    <property type="entry name" value="Cyclophilin-like_dom_sf"/>
</dbReference>
<keyword evidence="4 5" id="KW-0413">Isomerase</keyword>
<dbReference type="EC" id="5.2.1.8" evidence="5"/>
<dbReference type="Proteomes" id="UP000886069">
    <property type="component" value="Unassembled WGS sequence"/>
</dbReference>
<feature type="domain" description="PPIase cyclophilin-type" evidence="6">
    <location>
        <begin position="1"/>
        <end position="126"/>
    </location>
</feature>
<evidence type="ECO:0000313" key="7">
    <source>
        <dbReference type="EMBL" id="HER43472.1"/>
    </source>
</evidence>
<dbReference type="PANTHER" id="PTHR43246">
    <property type="entry name" value="PEPTIDYL-PROLYL CIS-TRANS ISOMERASE CYP38, CHLOROPLASTIC"/>
    <property type="match status" value="1"/>
</dbReference>
<sequence>DGTIFHRVIPTFMVQGGGFTPEMMKKAAGAPIKNEATNGLSNLKGTVAMARTGDINSATCQFFINVKDNPGLDYRGEAPSEYGYAVFGKVIEGMGTVEKIKDVPTTTKGDYENVPVKPVIIKSIKRISKAEMEEK</sequence>
<dbReference type="EMBL" id="DSEC01000236">
    <property type="protein sequence ID" value="HER43472.1"/>
    <property type="molecule type" value="Genomic_DNA"/>
</dbReference>
<accession>A0A7V2F359</accession>
<dbReference type="Pfam" id="PF00160">
    <property type="entry name" value="Pro_isomerase"/>
    <property type="match status" value="1"/>
</dbReference>
<dbReference type="InterPro" id="IPR002130">
    <property type="entry name" value="Cyclophilin-type_PPIase_dom"/>
</dbReference>
<dbReference type="InterPro" id="IPR024936">
    <property type="entry name" value="Cyclophilin-type_PPIase"/>
</dbReference>